<protein>
    <submittedName>
        <fullName evidence="1">Glycosyltransferase</fullName>
        <ecNumber evidence="1">2.4.-.-</ecNumber>
    </submittedName>
</protein>
<evidence type="ECO:0000313" key="1">
    <source>
        <dbReference type="EMBL" id="MFM9330666.1"/>
    </source>
</evidence>
<name>A0ACC7P0V3_9BACL</name>
<dbReference type="EMBL" id="JBJURJ010000014">
    <property type="protein sequence ID" value="MFM9330666.1"/>
    <property type="molecule type" value="Genomic_DNA"/>
</dbReference>
<comment type="caution">
    <text evidence="1">The sequence shown here is derived from an EMBL/GenBank/DDBJ whole genome shotgun (WGS) entry which is preliminary data.</text>
</comment>
<sequence length="354" mass="40371">MPTLALVLIVRNEERCIGRCLASAAAYVDEIIVVDTGSTDRTKEIVLGHGIPVFDFVWDDDFAAARNYALSLSTSDWNLVLDADEYLTDFEPQFIRQFMNNPRQLGRIQIISETVVEGEENEVRGHITRLLPTGVGYKGRIHEQVDALYPRMPIPITVRHDGYLGTDKSGRNIPLLLAEIRDAPADPYYLYQLGKEYEGKHEWEASLRCYSQSYELLQGIEPYAPSMIVDYVYMLIRIKRLSTAMEVLDAYADRLAGFPDYHFVCGVFYLDLILSDPDTYLPYLPRIEAAYLRCLEIGEDSGYDGVIGTGSYAAWYNLGNYYEVLGRQKDALHCYRKAADMGYRKAMQRLPEIM</sequence>
<accession>A0ACC7P0V3</accession>
<keyword evidence="1" id="KW-0328">Glycosyltransferase</keyword>
<keyword evidence="1" id="KW-0808">Transferase</keyword>
<dbReference type="EC" id="2.4.-.-" evidence="1"/>
<evidence type="ECO:0000313" key="2">
    <source>
        <dbReference type="Proteomes" id="UP001631969"/>
    </source>
</evidence>
<proteinExistence type="predicted"/>
<keyword evidence="2" id="KW-1185">Reference proteome</keyword>
<dbReference type="Proteomes" id="UP001631969">
    <property type="component" value="Unassembled WGS sequence"/>
</dbReference>
<reference evidence="1" key="1">
    <citation type="submission" date="2024-12" db="EMBL/GenBank/DDBJ databases">
        <authorList>
            <person name="Wu N."/>
        </authorList>
    </citation>
    <scope>NUCLEOTIDE SEQUENCE</scope>
    <source>
        <strain evidence="1">P15</strain>
    </source>
</reference>
<organism evidence="1 2">
    <name type="scientific">Paenibacillus mesotrionivorans</name>
    <dbReference type="NCBI Taxonomy" id="3160968"/>
    <lineage>
        <taxon>Bacteria</taxon>
        <taxon>Bacillati</taxon>
        <taxon>Bacillota</taxon>
        <taxon>Bacilli</taxon>
        <taxon>Bacillales</taxon>
        <taxon>Paenibacillaceae</taxon>
        <taxon>Paenibacillus</taxon>
    </lineage>
</organism>
<gene>
    <name evidence="1" type="ORF">ACI1P1_20455</name>
</gene>